<dbReference type="Gene3D" id="1.10.60.10">
    <property type="entry name" value="Iron dependent repressor, metal binding and dimerisation domain"/>
    <property type="match status" value="1"/>
</dbReference>
<protein>
    <recommendedName>
        <fullName evidence="5">HTH dtxR-type domain-containing protein</fullName>
    </recommendedName>
</protein>
<keyword evidence="4" id="KW-0804">Transcription</keyword>
<dbReference type="OrthoDB" id="9791355at2"/>
<dbReference type="InterPro" id="IPR036421">
    <property type="entry name" value="Fe_dep_repressor_sf"/>
</dbReference>
<dbReference type="InterPro" id="IPR022689">
    <property type="entry name" value="Iron_dep_repressor"/>
</dbReference>
<dbReference type="KEGG" id="fwa:DCMF_18190"/>
<dbReference type="AlphaFoldDB" id="A0A3G1KVG4"/>
<dbReference type="Gene3D" id="1.10.10.10">
    <property type="entry name" value="Winged helix-like DNA-binding domain superfamily/Winged helix DNA-binding domain"/>
    <property type="match status" value="1"/>
</dbReference>
<keyword evidence="2" id="KW-0805">Transcription regulation</keyword>
<evidence type="ECO:0000259" key="5">
    <source>
        <dbReference type="PROSITE" id="PS50944"/>
    </source>
</evidence>
<name>A0A3G1KVG4_FORW1</name>
<evidence type="ECO:0000256" key="3">
    <source>
        <dbReference type="ARBA" id="ARBA00023125"/>
    </source>
</evidence>
<evidence type="ECO:0000313" key="7">
    <source>
        <dbReference type="Proteomes" id="UP000323521"/>
    </source>
</evidence>
<proteinExistence type="inferred from homology"/>
<dbReference type="Pfam" id="PF01325">
    <property type="entry name" value="Fe_dep_repress"/>
    <property type="match status" value="1"/>
</dbReference>
<reference evidence="6 7" key="1">
    <citation type="submission" date="2016-10" db="EMBL/GenBank/DDBJ databases">
        <title>Complete Genome Sequence of Peptococcaceae strain DCMF.</title>
        <authorList>
            <person name="Edwards R.J."/>
            <person name="Holland S.I."/>
            <person name="Deshpande N.P."/>
            <person name="Wong Y.K."/>
            <person name="Ertan H."/>
            <person name="Manefield M."/>
            <person name="Russell T.L."/>
            <person name="Lee M.J."/>
        </authorList>
    </citation>
    <scope>NUCLEOTIDE SEQUENCE [LARGE SCALE GENOMIC DNA]</scope>
    <source>
        <strain evidence="6 7">DCMF</strain>
    </source>
</reference>
<keyword evidence="3" id="KW-0238">DNA-binding</keyword>
<dbReference type="RefSeq" id="WP_148135737.1">
    <property type="nucleotide sequence ID" value="NZ_CP017634.1"/>
</dbReference>
<dbReference type="InterPro" id="IPR022687">
    <property type="entry name" value="HTH_DTXR"/>
</dbReference>
<evidence type="ECO:0000313" key="6">
    <source>
        <dbReference type="EMBL" id="ATW26426.1"/>
    </source>
</evidence>
<comment type="similarity">
    <text evidence="1">Belongs to the DtxR/MntR family.</text>
</comment>
<organism evidence="6 7">
    <name type="scientific">Formimonas warabiya</name>
    <dbReference type="NCBI Taxonomy" id="1761012"/>
    <lineage>
        <taxon>Bacteria</taxon>
        <taxon>Bacillati</taxon>
        <taxon>Bacillota</taxon>
        <taxon>Clostridia</taxon>
        <taxon>Eubacteriales</taxon>
        <taxon>Peptococcaceae</taxon>
        <taxon>Candidatus Formimonas</taxon>
    </lineage>
</organism>
<dbReference type="PANTHER" id="PTHR33238:SF7">
    <property type="entry name" value="IRON-DEPENDENT TRANSCRIPTIONAL REGULATOR"/>
    <property type="match status" value="1"/>
</dbReference>
<evidence type="ECO:0000256" key="2">
    <source>
        <dbReference type="ARBA" id="ARBA00023015"/>
    </source>
</evidence>
<gene>
    <name evidence="6" type="ORF">DCMF_18190</name>
</gene>
<accession>A0A3G1KVG4</accession>
<dbReference type="Proteomes" id="UP000323521">
    <property type="component" value="Chromosome"/>
</dbReference>
<evidence type="ECO:0000256" key="1">
    <source>
        <dbReference type="ARBA" id="ARBA00007871"/>
    </source>
</evidence>
<dbReference type="SUPFAM" id="SSF46785">
    <property type="entry name" value="Winged helix' DNA-binding domain"/>
    <property type="match status" value="1"/>
</dbReference>
<evidence type="ECO:0000256" key="4">
    <source>
        <dbReference type="ARBA" id="ARBA00023163"/>
    </source>
</evidence>
<dbReference type="InterPro" id="IPR036390">
    <property type="entry name" value="WH_DNA-bd_sf"/>
</dbReference>
<dbReference type="Pfam" id="PF02742">
    <property type="entry name" value="Fe_dep_repr_C"/>
    <property type="match status" value="1"/>
</dbReference>
<keyword evidence="7" id="KW-1185">Reference proteome</keyword>
<dbReference type="GO" id="GO:0046914">
    <property type="term" value="F:transition metal ion binding"/>
    <property type="evidence" value="ECO:0007669"/>
    <property type="project" value="InterPro"/>
</dbReference>
<dbReference type="PROSITE" id="PS50944">
    <property type="entry name" value="HTH_DTXR"/>
    <property type="match status" value="1"/>
</dbReference>
<dbReference type="InterPro" id="IPR050536">
    <property type="entry name" value="DtxR_MntR_Metal-Reg"/>
</dbReference>
<dbReference type="GO" id="GO:0003700">
    <property type="term" value="F:DNA-binding transcription factor activity"/>
    <property type="evidence" value="ECO:0007669"/>
    <property type="project" value="InterPro"/>
</dbReference>
<feature type="domain" description="HTH dtxR-type" evidence="5">
    <location>
        <begin position="7"/>
        <end position="68"/>
    </location>
</feature>
<dbReference type="SUPFAM" id="SSF47979">
    <property type="entry name" value="Iron-dependent repressor protein, dimerization domain"/>
    <property type="match status" value="1"/>
</dbReference>
<dbReference type="EMBL" id="CP017634">
    <property type="protein sequence ID" value="ATW26426.1"/>
    <property type="molecule type" value="Genomic_DNA"/>
</dbReference>
<dbReference type="SMART" id="SM00529">
    <property type="entry name" value="HTH_DTXR"/>
    <property type="match status" value="1"/>
</dbReference>
<dbReference type="InterPro" id="IPR036388">
    <property type="entry name" value="WH-like_DNA-bd_sf"/>
</dbReference>
<dbReference type="PANTHER" id="PTHR33238">
    <property type="entry name" value="IRON (METAL) DEPENDENT REPRESSOR, DTXR FAMILY"/>
    <property type="match status" value="1"/>
</dbReference>
<dbReference type="GO" id="GO:0003677">
    <property type="term" value="F:DNA binding"/>
    <property type="evidence" value="ECO:0007669"/>
    <property type="project" value="UniProtKB-KW"/>
</dbReference>
<dbReference type="InterPro" id="IPR001367">
    <property type="entry name" value="Fe_dep_repressor"/>
</dbReference>
<dbReference type="GO" id="GO:0046983">
    <property type="term" value="F:protein dimerization activity"/>
    <property type="evidence" value="ECO:0007669"/>
    <property type="project" value="InterPro"/>
</dbReference>
<sequence length="135" mass="15165">MMNHVFISNSLEDYLEAILILSETNDSVRITDLAQIMGIAKPSATEAVKSLVDLGLLKHEKYGPVELTMLGKKQAVEVRRRHRLIKKFLTEVLGVPQEIAEKDACLMEHAVSSDTISRLVFFLESRIGVSEKKEI</sequence>